<dbReference type="AlphaFoldDB" id="A0A6C0K940"/>
<evidence type="ECO:0008006" key="2">
    <source>
        <dbReference type="Google" id="ProtNLM"/>
    </source>
</evidence>
<dbReference type="EMBL" id="MN740844">
    <property type="protein sequence ID" value="QHU14575.1"/>
    <property type="molecule type" value="Genomic_DNA"/>
</dbReference>
<reference evidence="1" key="1">
    <citation type="journal article" date="2020" name="Nature">
        <title>Giant virus diversity and host interactions through global metagenomics.</title>
        <authorList>
            <person name="Schulz F."/>
            <person name="Roux S."/>
            <person name="Paez-Espino D."/>
            <person name="Jungbluth S."/>
            <person name="Walsh D.A."/>
            <person name="Denef V.J."/>
            <person name="McMahon K.D."/>
            <person name="Konstantinidis K.T."/>
            <person name="Eloe-Fadrosh E.A."/>
            <person name="Kyrpides N.C."/>
            <person name="Woyke T."/>
        </authorList>
    </citation>
    <scope>NUCLEOTIDE SEQUENCE</scope>
    <source>
        <strain evidence="1">GVMAG-S-1102113-126</strain>
    </source>
</reference>
<proteinExistence type="predicted"/>
<dbReference type="InterPro" id="IPR038563">
    <property type="entry name" value="Endonuclease_7_sf"/>
</dbReference>
<sequence length="159" mass="18513">MGNNQRKVIQRALAHARPGHTEDMRMLPICYKRWYTTGTCNMCGTPEEDPIVEHHHVNGQERGPIRGLCCRSCNTIEGKMKKKLLEMCSGRPLWETESLLDKYEQSIEQCKLIIFRTYRPFFRRDIIDAAQEAGSDAEDCMEIDSWNNNCEFFNQLHNA</sequence>
<dbReference type="Gene3D" id="3.40.1800.10">
    <property type="entry name" value="His-Me finger endonucleases"/>
    <property type="match status" value="1"/>
</dbReference>
<dbReference type="Pfam" id="PF02945">
    <property type="entry name" value="Endonuclease_7"/>
    <property type="match status" value="1"/>
</dbReference>
<dbReference type="InterPro" id="IPR004211">
    <property type="entry name" value="Endonuclease_7"/>
</dbReference>
<accession>A0A6C0K940</accession>
<organism evidence="1">
    <name type="scientific">viral metagenome</name>
    <dbReference type="NCBI Taxonomy" id="1070528"/>
    <lineage>
        <taxon>unclassified sequences</taxon>
        <taxon>metagenomes</taxon>
        <taxon>organismal metagenomes</taxon>
    </lineage>
</organism>
<evidence type="ECO:0000313" key="1">
    <source>
        <dbReference type="EMBL" id="QHU14575.1"/>
    </source>
</evidence>
<dbReference type="SUPFAM" id="SSF54060">
    <property type="entry name" value="His-Me finger endonucleases"/>
    <property type="match status" value="1"/>
</dbReference>
<name>A0A6C0K940_9ZZZZ</name>
<protein>
    <recommendedName>
        <fullName evidence="2">Recombination endonuclease VII</fullName>
    </recommendedName>
</protein>
<dbReference type="InterPro" id="IPR044925">
    <property type="entry name" value="His-Me_finger_sf"/>
</dbReference>